<keyword evidence="2" id="KW-1185">Reference proteome</keyword>
<accession>A0A0G4PPC4</accession>
<evidence type="ECO:0000313" key="2">
    <source>
        <dbReference type="Proteomes" id="UP000053732"/>
    </source>
</evidence>
<dbReference type="EMBL" id="HG793159">
    <property type="protein sequence ID" value="CRL28297.1"/>
    <property type="molecule type" value="Genomic_DNA"/>
</dbReference>
<dbReference type="AlphaFoldDB" id="A0A0G4PPC4"/>
<gene>
    <name evidence="1" type="ORF">PCAMFM013_S026g000162</name>
</gene>
<proteinExistence type="predicted"/>
<sequence>MEFPAPDLQATARLFTPLMYPREKRRMLRDSEEIEQDMEVEECTLFPSRG</sequence>
<evidence type="ECO:0000313" key="1">
    <source>
        <dbReference type="EMBL" id="CRL28297.1"/>
    </source>
</evidence>
<reference evidence="1 2" key="1">
    <citation type="journal article" date="2014" name="Nat. Commun.">
        <title>Multiple recent horizontal transfers of a large genomic region in cheese making fungi.</title>
        <authorList>
            <person name="Cheeseman K."/>
            <person name="Ropars J."/>
            <person name="Renault P."/>
            <person name="Dupont J."/>
            <person name="Gouzy J."/>
            <person name="Branca A."/>
            <person name="Abraham A.L."/>
            <person name="Ceppi M."/>
            <person name="Conseiller E."/>
            <person name="Debuchy R."/>
            <person name="Malagnac F."/>
            <person name="Goarin A."/>
            <person name="Silar P."/>
            <person name="Lacoste S."/>
            <person name="Sallet E."/>
            <person name="Bensimon A."/>
            <person name="Giraud T."/>
            <person name="Brygoo Y."/>
        </authorList>
    </citation>
    <scope>NUCLEOTIDE SEQUENCE [LARGE SCALE GENOMIC DNA]</scope>
    <source>
        <strain evidence="2">FM 013</strain>
    </source>
</reference>
<protein>
    <submittedName>
        <fullName evidence="1">Str. FM013</fullName>
    </submittedName>
</protein>
<name>A0A0G4PPC4_PENC3</name>
<dbReference type="Proteomes" id="UP000053732">
    <property type="component" value="Unassembled WGS sequence"/>
</dbReference>
<organism evidence="1 2">
    <name type="scientific">Penicillium camemberti (strain FM 013)</name>
    <dbReference type="NCBI Taxonomy" id="1429867"/>
    <lineage>
        <taxon>Eukaryota</taxon>
        <taxon>Fungi</taxon>
        <taxon>Dikarya</taxon>
        <taxon>Ascomycota</taxon>
        <taxon>Pezizomycotina</taxon>
        <taxon>Eurotiomycetes</taxon>
        <taxon>Eurotiomycetidae</taxon>
        <taxon>Eurotiales</taxon>
        <taxon>Aspergillaceae</taxon>
        <taxon>Penicillium</taxon>
    </lineage>
</organism>